<evidence type="ECO:0000256" key="6">
    <source>
        <dbReference type="ARBA" id="ARBA00012707"/>
    </source>
</evidence>
<dbReference type="GO" id="GO:0005737">
    <property type="term" value="C:cytoplasm"/>
    <property type="evidence" value="ECO:0007669"/>
    <property type="project" value="UniProtKB-SubCell"/>
</dbReference>
<keyword evidence="16" id="KW-1185">Reference proteome</keyword>
<dbReference type="Gene3D" id="3.40.50.10750">
    <property type="entry name" value="Isocitrate/Isopropylmalate dehydrogenase-like"/>
    <property type="match status" value="1"/>
</dbReference>
<dbReference type="NCBIfam" id="TIGR00651">
    <property type="entry name" value="pta"/>
    <property type="match status" value="1"/>
</dbReference>
<dbReference type="InterPro" id="IPR028979">
    <property type="entry name" value="Ser_kin/Pase_Hpr-like_N_sf"/>
</dbReference>
<name>A0A072N4D8_9GAMM</name>
<dbReference type="Gene3D" id="3.40.1390.20">
    <property type="entry name" value="HprK N-terminal domain-like"/>
    <property type="match status" value="1"/>
</dbReference>
<dbReference type="SUPFAM" id="SSF53659">
    <property type="entry name" value="Isocitrate/Isopropylmalate dehydrogenase-like"/>
    <property type="match status" value="1"/>
</dbReference>
<evidence type="ECO:0000259" key="13">
    <source>
        <dbReference type="Pfam" id="PF01515"/>
    </source>
</evidence>
<dbReference type="Gene3D" id="3.40.50.300">
    <property type="entry name" value="P-loop containing nucleotide triphosphate hydrolases"/>
    <property type="match status" value="1"/>
</dbReference>
<evidence type="ECO:0000256" key="2">
    <source>
        <dbReference type="ARBA" id="ARBA00004989"/>
    </source>
</evidence>
<dbReference type="Gene3D" id="3.40.50.10950">
    <property type="match status" value="1"/>
</dbReference>
<dbReference type="Pfam" id="PF01515">
    <property type="entry name" value="PTA_PTB"/>
    <property type="match status" value="1"/>
</dbReference>
<keyword evidence="8 12" id="KW-0963">Cytoplasm</keyword>
<dbReference type="EMBL" id="ANIE01000003">
    <property type="protein sequence ID" value="KEF32569.1"/>
    <property type="molecule type" value="Genomic_DNA"/>
</dbReference>
<dbReference type="OrthoDB" id="9808984at2"/>
<dbReference type="EC" id="2.3.1.8" evidence="6 12"/>
<dbReference type="GO" id="GO:0006085">
    <property type="term" value="P:acetyl-CoA biosynthetic process"/>
    <property type="evidence" value="ECO:0007669"/>
    <property type="project" value="UniProtKB-UniPathway"/>
</dbReference>
<dbReference type="Proteomes" id="UP000035057">
    <property type="component" value="Unassembled WGS sequence"/>
</dbReference>
<dbReference type="UniPathway" id="UPA00340">
    <property type="reaction ID" value="UER00459"/>
</dbReference>
<sequence length="717" mass="77729">MAKSLFIAPTSIDSGLTSVCLGLLRALERVGVSVGFYKPFCQSVHHGEHLHNDGKDSSTEFIRASSHLTPPTPIPLKEAQHQLNRGKTDLLMENIVGEYQAVARDVDVVIIEGLVPDRSEAYIARLNVEVSRNLGSEVILVAPPKNRAPADLDEELEFSARLFANPSDPDVIAVILNKVGEPESSGLSAPTINDKDTQTPDYSKRCSVFSSQRFRLLATIPWQPDLLAPRVSDVARELEMRVLNEGQMHTRRIQRVSVCARTIRNMTDTLRPGTLMVTPGDRDDIIVATAVAALNGVPLAGLLLTGGLMPDPKVTDLCRSALGTGLPVLFSDNNTYETAYLLGNLSSAIPTDDPERIEKAMEAVATRIDTDWLQEHLKVQRQSRLSPPAFRYQLSERSRAANKRIVLPEGCEPRTVHAAIICHDRGLARCVLLGDKNEVERVASSQGLELPDDIEIIDPAAVRRNYVTPMVELRKHKGLAPDMAEAMLEDNVVLGTMMVALDEADGLVSGAIHTTANTVRPALQLIKTHDQARVVSSVFFMLLPQQVVVYGDCAINPDPDAEELADIAIQSAQSAEAFGIDPVVAMISYSTGESGSGQDVDKVREATRIARARRPDLLIDGPLQYDAAAIESVAKSKAPESKVAGRATVFVFPDLNTGNTTYKAVQRSANVVSIGPMLQGLRKPVNDLSRGALVEDIVFTIALTAVQARQVEAAGLS</sequence>
<proteinExistence type="inferred from homology"/>
<dbReference type="PIRSF" id="PIRSF006107">
    <property type="entry name" value="PhpActrans_proteobac"/>
    <property type="match status" value="1"/>
</dbReference>
<dbReference type="SUPFAM" id="SSF52540">
    <property type="entry name" value="P-loop containing nucleoside triphosphate hydrolases"/>
    <property type="match status" value="1"/>
</dbReference>
<organism evidence="15 16">
    <name type="scientific">Marinobacter nitratireducens</name>
    <dbReference type="NCBI Taxonomy" id="1137280"/>
    <lineage>
        <taxon>Bacteria</taxon>
        <taxon>Pseudomonadati</taxon>
        <taxon>Pseudomonadota</taxon>
        <taxon>Gammaproteobacteria</taxon>
        <taxon>Pseudomonadales</taxon>
        <taxon>Marinobacteraceae</taxon>
        <taxon>Marinobacter</taxon>
    </lineage>
</organism>
<comment type="domain">
    <text evidence="12">The N-terminal region seems to be important for proper quaternary structure. The C-terminal region contains the substrate-binding site.</text>
</comment>
<evidence type="ECO:0000256" key="4">
    <source>
        <dbReference type="ARBA" id="ARBA00009786"/>
    </source>
</evidence>
<comment type="similarity">
    <text evidence="3 12">In the C-terminal section; belongs to the phosphate acetyltransferase and butyryltransferase family.</text>
</comment>
<dbReference type="GO" id="GO:0008959">
    <property type="term" value="F:phosphate acetyltransferase activity"/>
    <property type="evidence" value="ECO:0007669"/>
    <property type="project" value="UniProtKB-EC"/>
</dbReference>
<evidence type="ECO:0000256" key="12">
    <source>
        <dbReference type="PIRNR" id="PIRNR006107"/>
    </source>
</evidence>
<dbReference type="NCBIfam" id="NF007233">
    <property type="entry name" value="PRK09653.1"/>
    <property type="match status" value="1"/>
</dbReference>
<comment type="catalytic activity">
    <reaction evidence="12">
        <text>acetyl-CoA + phosphate = acetyl phosphate + CoA</text>
        <dbReference type="Rhea" id="RHEA:19521"/>
        <dbReference type="ChEBI" id="CHEBI:22191"/>
        <dbReference type="ChEBI" id="CHEBI:43474"/>
        <dbReference type="ChEBI" id="CHEBI:57287"/>
        <dbReference type="ChEBI" id="CHEBI:57288"/>
        <dbReference type="EC" id="2.3.1.8"/>
    </reaction>
</comment>
<comment type="caution">
    <text evidence="15">The sequence shown here is derived from an EMBL/GenBank/DDBJ whole genome shotgun (WGS) entry which is preliminary data.</text>
</comment>
<evidence type="ECO:0000313" key="15">
    <source>
        <dbReference type="EMBL" id="KEF32569.1"/>
    </source>
</evidence>
<comment type="subcellular location">
    <subcellularLocation>
        <location evidence="1 12">Cytoplasm</location>
    </subcellularLocation>
</comment>
<keyword evidence="9 12" id="KW-0808">Transferase</keyword>
<protein>
    <recommendedName>
        <fullName evidence="7 12">Phosphate acetyltransferase</fullName>
        <ecNumber evidence="6 12">2.3.1.8</ecNumber>
    </recommendedName>
    <alternativeName>
        <fullName evidence="11 12">Phosphotransacetylase</fullName>
    </alternativeName>
</protein>
<dbReference type="RefSeq" id="WP_036129321.1">
    <property type="nucleotide sequence ID" value="NZ_ANIE01000003.1"/>
</dbReference>
<evidence type="ECO:0000256" key="5">
    <source>
        <dbReference type="ARBA" id="ARBA00011643"/>
    </source>
</evidence>
<dbReference type="NCBIfam" id="NF004167">
    <property type="entry name" value="PRK05632.1"/>
    <property type="match status" value="1"/>
</dbReference>
<dbReference type="SUPFAM" id="SSF75138">
    <property type="entry name" value="HprK N-terminal domain-like"/>
    <property type="match status" value="1"/>
</dbReference>
<dbReference type="InterPro" id="IPR016475">
    <property type="entry name" value="P-Actrans_bac"/>
</dbReference>
<evidence type="ECO:0000256" key="1">
    <source>
        <dbReference type="ARBA" id="ARBA00004496"/>
    </source>
</evidence>
<dbReference type="InterPro" id="IPR010766">
    <property type="entry name" value="DRTGG"/>
</dbReference>
<dbReference type="Pfam" id="PF07085">
    <property type="entry name" value="DRTGG"/>
    <property type="match status" value="1"/>
</dbReference>
<dbReference type="Pfam" id="PF13500">
    <property type="entry name" value="AAA_26"/>
    <property type="match status" value="1"/>
</dbReference>
<dbReference type="CDD" id="cd03109">
    <property type="entry name" value="DTBS"/>
    <property type="match status" value="1"/>
</dbReference>
<dbReference type="InterPro" id="IPR002505">
    <property type="entry name" value="PTA_PTB"/>
</dbReference>
<comment type="subunit">
    <text evidence="5">Homohexamer.</text>
</comment>
<comment type="pathway">
    <text evidence="2 12">Metabolic intermediate biosynthesis; acetyl-CoA biosynthesis; acetyl-CoA from acetate: step 2/2.</text>
</comment>
<dbReference type="FunFam" id="3.40.50.10750:FF:000001">
    <property type="entry name" value="Phosphate acetyltransferase"/>
    <property type="match status" value="1"/>
</dbReference>
<dbReference type="PATRIC" id="fig|1137280.3.peg.1017"/>
<evidence type="ECO:0000259" key="14">
    <source>
        <dbReference type="Pfam" id="PF07085"/>
    </source>
</evidence>
<evidence type="ECO:0000313" key="16">
    <source>
        <dbReference type="Proteomes" id="UP000035057"/>
    </source>
</evidence>
<keyword evidence="10 12" id="KW-0012">Acyltransferase</keyword>
<comment type="similarity">
    <text evidence="4 12">In the N-terminal section; belongs to the CobB/CobQ family.</text>
</comment>
<evidence type="ECO:0000256" key="7">
    <source>
        <dbReference type="ARBA" id="ARBA00021528"/>
    </source>
</evidence>
<dbReference type="InterPro" id="IPR050500">
    <property type="entry name" value="Phos_Acetyltrans/Butyryltrans"/>
</dbReference>
<evidence type="ECO:0000256" key="11">
    <source>
        <dbReference type="ARBA" id="ARBA00031108"/>
    </source>
</evidence>
<reference evidence="15 16" key="1">
    <citation type="submission" date="2012-12" db="EMBL/GenBank/DDBJ databases">
        <title>Genome assembly of Marinobacter sp. AK21.</title>
        <authorList>
            <person name="Khatri I."/>
            <person name="Kumar R."/>
            <person name="Vaidya B."/>
            <person name="Subramanian S."/>
            <person name="Pinnaka A."/>
        </authorList>
    </citation>
    <scope>NUCLEOTIDE SEQUENCE [LARGE SCALE GENOMIC DNA]</scope>
    <source>
        <strain evidence="15 16">AK21</strain>
    </source>
</reference>
<evidence type="ECO:0000256" key="3">
    <source>
        <dbReference type="ARBA" id="ARBA00008756"/>
    </source>
</evidence>
<dbReference type="AlphaFoldDB" id="A0A072N4D8"/>
<dbReference type="InterPro" id="IPR042112">
    <property type="entry name" value="P_AcTrfase_dom2"/>
</dbReference>
<dbReference type="InterPro" id="IPR042113">
    <property type="entry name" value="P_AcTrfase_dom1"/>
</dbReference>
<evidence type="ECO:0000256" key="8">
    <source>
        <dbReference type="ARBA" id="ARBA00022490"/>
    </source>
</evidence>
<feature type="domain" description="DRTGG" evidence="14">
    <location>
        <begin position="233"/>
        <end position="342"/>
    </location>
</feature>
<dbReference type="STRING" id="1137280.D777_01203"/>
<accession>A0A072N4D8</accession>
<evidence type="ECO:0000256" key="9">
    <source>
        <dbReference type="ARBA" id="ARBA00022679"/>
    </source>
</evidence>
<comment type="function">
    <text evidence="12">Involved in acetate metabolism.</text>
</comment>
<dbReference type="InterPro" id="IPR004614">
    <property type="entry name" value="P_AcTrfase"/>
</dbReference>
<dbReference type="InterPro" id="IPR027417">
    <property type="entry name" value="P-loop_NTPase"/>
</dbReference>
<feature type="domain" description="Phosphate acetyl/butaryl transferase" evidence="13">
    <location>
        <begin position="390"/>
        <end position="705"/>
    </location>
</feature>
<gene>
    <name evidence="15" type="ORF">D777_01203</name>
</gene>
<dbReference type="PANTHER" id="PTHR43356:SF3">
    <property type="entry name" value="PHOSPHATE ACETYLTRANSFERASE"/>
    <property type="match status" value="1"/>
</dbReference>
<evidence type="ECO:0000256" key="10">
    <source>
        <dbReference type="ARBA" id="ARBA00023315"/>
    </source>
</evidence>
<dbReference type="PANTHER" id="PTHR43356">
    <property type="entry name" value="PHOSPHATE ACETYLTRANSFERASE"/>
    <property type="match status" value="1"/>
</dbReference>